<dbReference type="SMART" id="SM00893">
    <property type="entry name" value="ETF"/>
    <property type="match status" value="1"/>
</dbReference>
<dbReference type="PIRSF" id="PIRSF000090">
    <property type="entry name" value="Beta-ETF"/>
    <property type="match status" value="1"/>
</dbReference>
<gene>
    <name evidence="8" type="ORF">EUA06_19125</name>
</gene>
<proteinExistence type="inferred from homology"/>
<feature type="domain" description="Electron transfer flavoprotein alpha/beta-subunit N-terminal" evidence="7">
    <location>
        <begin position="26"/>
        <end position="218"/>
    </location>
</feature>
<dbReference type="AlphaFoldDB" id="A0A4V1RJI4"/>
<dbReference type="PANTHER" id="PTHR21294">
    <property type="entry name" value="ELECTRON TRANSFER FLAVOPROTEIN BETA-SUBUNIT"/>
    <property type="match status" value="1"/>
</dbReference>
<reference evidence="8 9" key="1">
    <citation type="submission" date="2019-01" db="EMBL/GenBank/DDBJ databases">
        <title>Novel species of Nocardioides.</title>
        <authorList>
            <person name="Liu Q."/>
            <person name="Xin Y.-H."/>
        </authorList>
    </citation>
    <scope>NUCLEOTIDE SEQUENCE [LARGE SCALE GENOMIC DNA]</scope>
    <source>
        <strain evidence="8 9">HLT3-15</strain>
    </source>
</reference>
<dbReference type="InterPro" id="IPR012255">
    <property type="entry name" value="ETF_b"/>
</dbReference>
<dbReference type="InterPro" id="IPR014730">
    <property type="entry name" value="ETF_a/b_N"/>
</dbReference>
<comment type="cofactor">
    <cofactor evidence="1">
        <name>FAD</name>
        <dbReference type="ChEBI" id="CHEBI:57692"/>
    </cofactor>
</comment>
<dbReference type="SUPFAM" id="SSF52402">
    <property type="entry name" value="Adenine nucleotide alpha hydrolases-like"/>
    <property type="match status" value="1"/>
</dbReference>
<dbReference type="Proteomes" id="UP000291838">
    <property type="component" value="Unassembled WGS sequence"/>
</dbReference>
<keyword evidence="9" id="KW-1185">Reference proteome</keyword>
<dbReference type="RefSeq" id="WP_129478776.1">
    <property type="nucleotide sequence ID" value="NZ_SDWS01000010.1"/>
</dbReference>
<dbReference type="Gene3D" id="3.40.50.620">
    <property type="entry name" value="HUPs"/>
    <property type="match status" value="1"/>
</dbReference>
<evidence type="ECO:0000256" key="4">
    <source>
        <dbReference type="ARBA" id="ARBA00022448"/>
    </source>
</evidence>
<accession>A0A4V1RJI4</accession>
<organism evidence="8 9">
    <name type="scientific">Nocardioides glacieisoli</name>
    <dbReference type="NCBI Taxonomy" id="1168730"/>
    <lineage>
        <taxon>Bacteria</taxon>
        <taxon>Bacillati</taxon>
        <taxon>Actinomycetota</taxon>
        <taxon>Actinomycetes</taxon>
        <taxon>Propionibacteriales</taxon>
        <taxon>Nocardioidaceae</taxon>
        <taxon>Nocardioides</taxon>
    </lineage>
</organism>
<protein>
    <submittedName>
        <fullName evidence="8">Electron transfer flavoprotein subunit beta/FixA family protein</fullName>
    </submittedName>
</protein>
<evidence type="ECO:0000256" key="1">
    <source>
        <dbReference type="ARBA" id="ARBA00001974"/>
    </source>
</evidence>
<keyword evidence="4" id="KW-0813">Transport</keyword>
<evidence type="ECO:0000259" key="7">
    <source>
        <dbReference type="SMART" id="SM00893"/>
    </source>
</evidence>
<name>A0A4V1RJI4_9ACTN</name>
<keyword evidence="5" id="KW-0249">Electron transport</keyword>
<sequence length="258" mass="26363">MSVNPLVCVKRVVDSSGEVVLTEDGQGVDGRYAGFTMSAHEECAVELAVQVAAAGNGSATVMTLGDADAVEQLRAALAVGCTAATHVVADSQAFGPADVAREIAAVVRDHEAAGTPHELVLLGNDAADSGDFQVGIRLAYELGWPVVNGVSTVSVADGEVTASGAGADGHETYRLPLPAVVTILEGGVEPRYPTVPGRMKAKKARVEEREPGVAPTGASRLRLVLPPPTPSSVEILGEGPSAAPAVVDLFERLGVLAR</sequence>
<comment type="subunit">
    <text evidence="3">Heterodimer of an alpha and a beta subunit.</text>
</comment>
<comment type="function">
    <text evidence="6">The electron transfer flavoprotein serves as a specific electron acceptor for other dehydrogenases. It transfers the electrons to the main respiratory chain via ETF-ubiquinone oxidoreductase (ETF dehydrogenase).</text>
</comment>
<dbReference type="Pfam" id="PF01012">
    <property type="entry name" value="ETF"/>
    <property type="match status" value="1"/>
</dbReference>
<evidence type="ECO:0000313" key="9">
    <source>
        <dbReference type="Proteomes" id="UP000291838"/>
    </source>
</evidence>
<evidence type="ECO:0000256" key="3">
    <source>
        <dbReference type="ARBA" id="ARBA00011355"/>
    </source>
</evidence>
<evidence type="ECO:0000256" key="2">
    <source>
        <dbReference type="ARBA" id="ARBA00007557"/>
    </source>
</evidence>
<evidence type="ECO:0000313" key="8">
    <source>
        <dbReference type="EMBL" id="RYB88892.1"/>
    </source>
</evidence>
<comment type="similarity">
    <text evidence="2">Belongs to the ETF beta-subunit/FixA family.</text>
</comment>
<dbReference type="InterPro" id="IPR014729">
    <property type="entry name" value="Rossmann-like_a/b/a_fold"/>
</dbReference>
<dbReference type="PANTHER" id="PTHR21294:SF8">
    <property type="entry name" value="ELECTRON TRANSFER FLAVOPROTEIN SUBUNIT BETA"/>
    <property type="match status" value="1"/>
</dbReference>
<dbReference type="EMBL" id="SDWS01000010">
    <property type="protein sequence ID" value="RYB88892.1"/>
    <property type="molecule type" value="Genomic_DNA"/>
</dbReference>
<dbReference type="GO" id="GO:0009055">
    <property type="term" value="F:electron transfer activity"/>
    <property type="evidence" value="ECO:0007669"/>
    <property type="project" value="InterPro"/>
</dbReference>
<evidence type="ECO:0000256" key="6">
    <source>
        <dbReference type="ARBA" id="ARBA00025649"/>
    </source>
</evidence>
<evidence type="ECO:0000256" key="5">
    <source>
        <dbReference type="ARBA" id="ARBA00022982"/>
    </source>
</evidence>
<dbReference type="OrthoDB" id="9781325at2"/>
<comment type="caution">
    <text evidence="8">The sequence shown here is derived from an EMBL/GenBank/DDBJ whole genome shotgun (WGS) entry which is preliminary data.</text>
</comment>